<sequence length="145" mass="16781">MKIKTMLKTLACVVSTVVYSQVAQADVLEQNCLQLNAQCPYVALQKRDMAKLYQLSNAQFQEDLKKNKKVVQQMMDTVPTQDPLAVEVPLLSENGQSQNQESSQKIFFYRYENFVIRFRVAYESNQANAKMRGFWVMKIDPETEQ</sequence>
<dbReference type="GeneID" id="84211068"/>
<name>N8ZKY3_9GAMM</name>
<dbReference type="PATRIC" id="fig|1120926.3.peg.3699"/>
<reference evidence="2 3" key="1">
    <citation type="submission" date="2013-02" db="EMBL/GenBank/DDBJ databases">
        <title>The Genome Sequence of Acinetobacter gerneri CIP 107464.</title>
        <authorList>
            <consortium name="The Broad Institute Genome Sequencing Platform"/>
            <consortium name="The Broad Institute Genome Sequencing Center for Infectious Disease"/>
            <person name="Cerqueira G."/>
            <person name="Feldgarden M."/>
            <person name="Courvalin P."/>
            <person name="Perichon B."/>
            <person name="Grillot-Courvalin C."/>
            <person name="Clermont D."/>
            <person name="Rocha E."/>
            <person name="Yoon E.-J."/>
            <person name="Nemec A."/>
            <person name="Walker B."/>
            <person name="Young S.K."/>
            <person name="Zeng Q."/>
            <person name="Gargeya S."/>
            <person name="Fitzgerald M."/>
            <person name="Haas B."/>
            <person name="Abouelleil A."/>
            <person name="Alvarado L."/>
            <person name="Arachchi H.M."/>
            <person name="Berlin A.M."/>
            <person name="Chapman S.B."/>
            <person name="Dewar J."/>
            <person name="Goldberg J."/>
            <person name="Griggs A."/>
            <person name="Gujja S."/>
            <person name="Hansen M."/>
            <person name="Howarth C."/>
            <person name="Imamovic A."/>
            <person name="Larimer J."/>
            <person name="McCowan C."/>
            <person name="Murphy C."/>
            <person name="Neiman D."/>
            <person name="Pearson M."/>
            <person name="Priest M."/>
            <person name="Roberts A."/>
            <person name="Saif S."/>
            <person name="Shea T."/>
            <person name="Sisk P."/>
            <person name="Sykes S."/>
            <person name="Wortman J."/>
            <person name="Nusbaum C."/>
            <person name="Birren B."/>
        </authorList>
    </citation>
    <scope>NUCLEOTIDE SEQUENCE [LARGE SCALE GENOMIC DNA]</scope>
    <source>
        <strain evidence="2 3">CIP 107464</strain>
    </source>
</reference>
<feature type="chain" id="PRO_5004138228" description="DUF3887 domain-containing protein" evidence="1">
    <location>
        <begin position="26"/>
        <end position="145"/>
    </location>
</feature>
<proteinExistence type="predicted"/>
<dbReference type="RefSeq" id="WP_004868190.1">
    <property type="nucleotide sequence ID" value="NZ_ASYY01000010.1"/>
</dbReference>
<evidence type="ECO:0008006" key="4">
    <source>
        <dbReference type="Google" id="ProtNLM"/>
    </source>
</evidence>
<dbReference type="STRING" id="202952.GCA_000747725_02548"/>
<evidence type="ECO:0000313" key="3">
    <source>
        <dbReference type="Proteomes" id="UP000013117"/>
    </source>
</evidence>
<feature type="signal peptide" evidence="1">
    <location>
        <begin position="1"/>
        <end position="25"/>
    </location>
</feature>
<comment type="caution">
    <text evidence="2">The sequence shown here is derived from an EMBL/GenBank/DDBJ whole genome shotgun (WGS) entry which is preliminary data.</text>
</comment>
<evidence type="ECO:0000313" key="2">
    <source>
        <dbReference type="EMBL" id="ENV32418.1"/>
    </source>
</evidence>
<dbReference type="Proteomes" id="UP000013117">
    <property type="component" value="Unassembled WGS sequence"/>
</dbReference>
<dbReference type="EMBL" id="APPN01000080">
    <property type="protein sequence ID" value="ENV32418.1"/>
    <property type="molecule type" value="Genomic_DNA"/>
</dbReference>
<organism evidence="2 3">
    <name type="scientific">Acinetobacter gerneri DSM 14967 = CIP 107464 = MTCC 9824</name>
    <dbReference type="NCBI Taxonomy" id="1120926"/>
    <lineage>
        <taxon>Bacteria</taxon>
        <taxon>Pseudomonadati</taxon>
        <taxon>Pseudomonadota</taxon>
        <taxon>Gammaproteobacteria</taxon>
        <taxon>Moraxellales</taxon>
        <taxon>Moraxellaceae</taxon>
        <taxon>Acinetobacter</taxon>
    </lineage>
</organism>
<keyword evidence="1" id="KW-0732">Signal</keyword>
<dbReference type="HOGENOM" id="CLU_1782667_0_0_6"/>
<keyword evidence="3" id="KW-1185">Reference proteome</keyword>
<accession>N8ZKY3</accession>
<gene>
    <name evidence="2" type="ORF">F960_03817</name>
</gene>
<protein>
    <recommendedName>
        <fullName evidence="4">DUF3887 domain-containing protein</fullName>
    </recommendedName>
</protein>
<evidence type="ECO:0000256" key="1">
    <source>
        <dbReference type="SAM" id="SignalP"/>
    </source>
</evidence>
<dbReference type="AlphaFoldDB" id="N8ZKY3"/>